<feature type="domain" description="3-beta hydroxysteroid dehydrogenase/isomerase" evidence="3">
    <location>
        <begin position="12"/>
        <end position="276"/>
    </location>
</feature>
<comment type="caution">
    <text evidence="4">The sequence shown here is derived from an EMBL/GenBank/DDBJ whole genome shotgun (WGS) entry which is preliminary data.</text>
</comment>
<dbReference type="SUPFAM" id="SSF51735">
    <property type="entry name" value="NAD(P)-binding Rossmann-fold domains"/>
    <property type="match status" value="1"/>
</dbReference>
<dbReference type="GO" id="GO:0016616">
    <property type="term" value="F:oxidoreductase activity, acting on the CH-OH group of donors, NAD or NADP as acceptor"/>
    <property type="evidence" value="ECO:0007669"/>
    <property type="project" value="InterPro"/>
</dbReference>
<dbReference type="PANTHER" id="PTHR43245:SF51">
    <property type="entry name" value="SHORT CHAIN DEHYDROGENASE_REDUCTASE FAMILY 42E, MEMBER 2"/>
    <property type="match status" value="1"/>
</dbReference>
<name>A0A3D8QBB3_9HELO</name>
<gene>
    <name evidence="4" type="ORF">BP6252_13374</name>
</gene>
<dbReference type="InterPro" id="IPR036291">
    <property type="entry name" value="NAD(P)-bd_dom_sf"/>
</dbReference>
<dbReference type="InterPro" id="IPR002225">
    <property type="entry name" value="3Beta_OHSteriod_DH/Estase"/>
</dbReference>
<proteinExistence type="inferred from homology"/>
<keyword evidence="5" id="KW-1185">Reference proteome</keyword>
<sequence>MAQELLKKESILVTGGEMFVGYHIVSYLLTQNPNLTISVLDHPSTVPRFPTVAYYDVDFSSPLAVTTALRSIRPTVIFHAACTYSLALPAPTFHKVNFQETENVLAAAQDIGTVKAFIYHSSTSVTEHGTSSLISATEDLPVLFAPDQEFPYPLCKALAEKLVLDANGQHGILTCSIRPAAAFGEADTETAEKLIQNARAGRANTQIGDGRNVYDFLYVGNLAHAHVLAANALLKGGRGPGGRVDGEAFQITNDEPWLFWDFSRAIAKGVGHEVNKEHIRSIPIWIAWCMAFIAEWWVWVVSRGQGQSALTRFGIRYATKNRTIDISKAKRVLGYRPIWSMNQGLERTLKWYQKE</sequence>
<dbReference type="Gene3D" id="3.40.50.720">
    <property type="entry name" value="NAD(P)-binding Rossmann-like Domain"/>
    <property type="match status" value="1"/>
</dbReference>
<comment type="similarity">
    <text evidence="1">Belongs to the 3-beta-HSD family.</text>
</comment>
<dbReference type="STRING" id="1849047.A0A3D8QBB3"/>
<reference evidence="4 5" key="1">
    <citation type="journal article" date="2018" name="IMA Fungus">
        <title>IMA Genome-F 9: Draft genome sequence of Annulohypoxylon stygium, Aspergillus mulundensis, Berkeleyomyces basicola (syn. Thielaviopsis basicola), Ceratocystis smalleyi, two Cercospora beticola strains, Coleophoma cylindrospora, Fusarium fracticaudum, Phialophora cf. hyalina, and Morchella septimelata.</title>
        <authorList>
            <person name="Wingfield B.D."/>
            <person name="Bills G.F."/>
            <person name="Dong Y."/>
            <person name="Huang W."/>
            <person name="Nel W.J."/>
            <person name="Swalarsk-Parry B.S."/>
            <person name="Vaghefi N."/>
            <person name="Wilken P.M."/>
            <person name="An Z."/>
            <person name="de Beer Z.W."/>
            <person name="De Vos L."/>
            <person name="Chen L."/>
            <person name="Duong T.A."/>
            <person name="Gao Y."/>
            <person name="Hammerbacher A."/>
            <person name="Kikkert J.R."/>
            <person name="Li Y."/>
            <person name="Li H."/>
            <person name="Li K."/>
            <person name="Li Q."/>
            <person name="Liu X."/>
            <person name="Ma X."/>
            <person name="Naidoo K."/>
            <person name="Pethybridge S.J."/>
            <person name="Sun J."/>
            <person name="Steenkamp E.T."/>
            <person name="van der Nest M.A."/>
            <person name="van Wyk S."/>
            <person name="Wingfield M.J."/>
            <person name="Xiong C."/>
            <person name="Yue Q."/>
            <person name="Zhang X."/>
        </authorList>
    </citation>
    <scope>NUCLEOTIDE SEQUENCE [LARGE SCALE GENOMIC DNA]</scope>
    <source>
        <strain evidence="4 5">BP6252</strain>
    </source>
</reference>
<dbReference type="EMBL" id="PDLM01000017">
    <property type="protein sequence ID" value="RDW58898.1"/>
    <property type="molecule type" value="Genomic_DNA"/>
</dbReference>
<evidence type="ECO:0000313" key="5">
    <source>
        <dbReference type="Proteomes" id="UP000256645"/>
    </source>
</evidence>
<evidence type="ECO:0000259" key="3">
    <source>
        <dbReference type="Pfam" id="PF01073"/>
    </source>
</evidence>
<protein>
    <recommendedName>
        <fullName evidence="3">3-beta hydroxysteroid dehydrogenase/isomerase domain-containing protein</fullName>
    </recommendedName>
</protein>
<dbReference type="InterPro" id="IPR050177">
    <property type="entry name" value="Lipid_A_modif_metabolic_enz"/>
</dbReference>
<evidence type="ECO:0000256" key="2">
    <source>
        <dbReference type="ARBA" id="ARBA00023002"/>
    </source>
</evidence>
<dbReference type="Pfam" id="PF01073">
    <property type="entry name" value="3Beta_HSD"/>
    <property type="match status" value="1"/>
</dbReference>
<dbReference type="AlphaFoldDB" id="A0A3D8QBB3"/>
<dbReference type="GO" id="GO:0006694">
    <property type="term" value="P:steroid biosynthetic process"/>
    <property type="evidence" value="ECO:0007669"/>
    <property type="project" value="InterPro"/>
</dbReference>
<dbReference type="PANTHER" id="PTHR43245">
    <property type="entry name" value="BIFUNCTIONAL POLYMYXIN RESISTANCE PROTEIN ARNA"/>
    <property type="match status" value="1"/>
</dbReference>
<accession>A0A3D8QBB3</accession>
<dbReference type="Proteomes" id="UP000256645">
    <property type="component" value="Unassembled WGS sequence"/>
</dbReference>
<dbReference type="OrthoDB" id="10058185at2759"/>
<evidence type="ECO:0000256" key="1">
    <source>
        <dbReference type="ARBA" id="ARBA00009219"/>
    </source>
</evidence>
<keyword evidence="2" id="KW-0560">Oxidoreductase</keyword>
<organism evidence="4 5">
    <name type="scientific">Coleophoma cylindrospora</name>
    <dbReference type="NCBI Taxonomy" id="1849047"/>
    <lineage>
        <taxon>Eukaryota</taxon>
        <taxon>Fungi</taxon>
        <taxon>Dikarya</taxon>
        <taxon>Ascomycota</taxon>
        <taxon>Pezizomycotina</taxon>
        <taxon>Leotiomycetes</taxon>
        <taxon>Helotiales</taxon>
        <taxon>Dermateaceae</taxon>
        <taxon>Coleophoma</taxon>
    </lineage>
</organism>
<evidence type="ECO:0000313" key="4">
    <source>
        <dbReference type="EMBL" id="RDW58898.1"/>
    </source>
</evidence>